<keyword evidence="2" id="KW-1185">Reference proteome</keyword>
<evidence type="ECO:0000313" key="1">
    <source>
        <dbReference type="EMBL" id="CAD6187137.1"/>
    </source>
</evidence>
<gene>
    <name evidence="1" type="ORF">CAUJ_LOCUS3056</name>
</gene>
<dbReference type="EMBL" id="CAJGYM010000006">
    <property type="protein sequence ID" value="CAD6187137.1"/>
    <property type="molecule type" value="Genomic_DNA"/>
</dbReference>
<accession>A0A8S1GU88</accession>
<dbReference type="Proteomes" id="UP000835052">
    <property type="component" value="Unassembled WGS sequence"/>
</dbReference>
<protein>
    <submittedName>
        <fullName evidence="1">Uncharacterized protein</fullName>
    </submittedName>
</protein>
<dbReference type="AlphaFoldDB" id="A0A8S1GU88"/>
<sequence length="135" mass="15820">MNTCVINWFSKRRLISYQQSCLHNLIHLLRTKPDGLMLIEQIKCVLYFPGSICASRQADPGVLRSSGSTKRQDHEESFRDFWLLQYIPLLSLWKTNEHILRIFGFQKNRLYFFYDEGQPLEATSATVGVVVDHKR</sequence>
<comment type="caution">
    <text evidence="1">The sequence shown here is derived from an EMBL/GenBank/DDBJ whole genome shotgun (WGS) entry which is preliminary data.</text>
</comment>
<evidence type="ECO:0000313" key="2">
    <source>
        <dbReference type="Proteomes" id="UP000835052"/>
    </source>
</evidence>
<reference evidence="1" key="1">
    <citation type="submission" date="2020-10" db="EMBL/GenBank/DDBJ databases">
        <authorList>
            <person name="Kikuchi T."/>
        </authorList>
    </citation>
    <scope>NUCLEOTIDE SEQUENCE</scope>
    <source>
        <strain evidence="1">NKZ352</strain>
    </source>
</reference>
<organism evidence="1 2">
    <name type="scientific">Caenorhabditis auriculariae</name>
    <dbReference type="NCBI Taxonomy" id="2777116"/>
    <lineage>
        <taxon>Eukaryota</taxon>
        <taxon>Metazoa</taxon>
        <taxon>Ecdysozoa</taxon>
        <taxon>Nematoda</taxon>
        <taxon>Chromadorea</taxon>
        <taxon>Rhabditida</taxon>
        <taxon>Rhabditina</taxon>
        <taxon>Rhabditomorpha</taxon>
        <taxon>Rhabditoidea</taxon>
        <taxon>Rhabditidae</taxon>
        <taxon>Peloderinae</taxon>
        <taxon>Caenorhabditis</taxon>
    </lineage>
</organism>
<proteinExistence type="predicted"/>
<name>A0A8S1GU88_9PELO</name>